<feature type="compositionally biased region" description="Acidic residues" evidence="4">
    <location>
        <begin position="245"/>
        <end position="255"/>
    </location>
</feature>
<keyword evidence="7" id="KW-1185">Reference proteome</keyword>
<sequence length="301" mass="33023">MLAKHDSAYRSTAVTDLKLFCLLEGNSTSSAFEVEVPAASTVFYLKERIKEKKAVDFAEVVANKLTLWKGSILTAPARQITLSDLTDEEKSISSSKRKWLSAEDNGWIVWTLLSIEPYDSCNASLIFNKQSSKVLLAGNGTICKSIDVMNHGPRWLKRHRKSRQCDSGSCSITTIDVDQAAVYLIDELSKKQKTASFSRDYNSTANVYGGHPNLPPAFIKETPNSPAQSSSTASTQKTPQSNINNDDDDDDDDDLAQGRLRSDLATMEFGFSTKLKAPTVTSCYKGFYPPGNGIRAVEAAL</sequence>
<evidence type="ECO:0000256" key="2">
    <source>
        <dbReference type="ARBA" id="ARBA00004613"/>
    </source>
</evidence>
<dbReference type="AlphaFoldDB" id="A0A9P6J1S9"/>
<gene>
    <name evidence="6" type="ORF">BGZ65_001996</name>
</gene>
<evidence type="ECO:0000256" key="1">
    <source>
        <dbReference type="ARBA" id="ARBA00004340"/>
    </source>
</evidence>
<dbReference type="OrthoDB" id="2673191at2759"/>
<dbReference type="InterPro" id="IPR045379">
    <property type="entry name" value="Crinkler_N"/>
</dbReference>
<evidence type="ECO:0000256" key="3">
    <source>
        <dbReference type="ARBA" id="ARBA00022525"/>
    </source>
</evidence>
<reference evidence="6" key="1">
    <citation type="journal article" date="2020" name="Fungal Divers.">
        <title>Resolving the Mortierellaceae phylogeny through synthesis of multi-gene phylogenetics and phylogenomics.</title>
        <authorList>
            <person name="Vandepol N."/>
            <person name="Liber J."/>
            <person name="Desiro A."/>
            <person name="Na H."/>
            <person name="Kennedy M."/>
            <person name="Barry K."/>
            <person name="Grigoriev I.V."/>
            <person name="Miller A.N."/>
            <person name="O'Donnell K."/>
            <person name="Stajich J.E."/>
            <person name="Bonito G."/>
        </authorList>
    </citation>
    <scope>NUCLEOTIDE SEQUENCE</scope>
    <source>
        <strain evidence="6">MES-2147</strain>
    </source>
</reference>
<comment type="caution">
    <text evidence="6">The sequence shown here is derived from an EMBL/GenBank/DDBJ whole genome shotgun (WGS) entry which is preliminary data.</text>
</comment>
<dbReference type="GO" id="GO:0005576">
    <property type="term" value="C:extracellular region"/>
    <property type="evidence" value="ECO:0007669"/>
    <property type="project" value="UniProtKB-SubCell"/>
</dbReference>
<evidence type="ECO:0000313" key="7">
    <source>
        <dbReference type="Proteomes" id="UP000749646"/>
    </source>
</evidence>
<dbReference type="GO" id="GO:0043657">
    <property type="term" value="C:host cell"/>
    <property type="evidence" value="ECO:0007669"/>
    <property type="project" value="UniProtKB-SubCell"/>
</dbReference>
<dbReference type="Pfam" id="PF20147">
    <property type="entry name" value="Crinkler"/>
    <property type="match status" value="1"/>
</dbReference>
<dbReference type="EMBL" id="JAAAHW010006615">
    <property type="protein sequence ID" value="KAF9957539.1"/>
    <property type="molecule type" value="Genomic_DNA"/>
</dbReference>
<organism evidence="6 7">
    <name type="scientific">Modicella reniformis</name>
    <dbReference type="NCBI Taxonomy" id="1440133"/>
    <lineage>
        <taxon>Eukaryota</taxon>
        <taxon>Fungi</taxon>
        <taxon>Fungi incertae sedis</taxon>
        <taxon>Mucoromycota</taxon>
        <taxon>Mortierellomycotina</taxon>
        <taxon>Mortierellomycetes</taxon>
        <taxon>Mortierellales</taxon>
        <taxon>Mortierellaceae</taxon>
        <taxon>Modicella</taxon>
    </lineage>
</organism>
<evidence type="ECO:0000256" key="4">
    <source>
        <dbReference type="SAM" id="MobiDB-lite"/>
    </source>
</evidence>
<comment type="subcellular location">
    <subcellularLocation>
        <location evidence="1">Host cell</location>
    </subcellularLocation>
    <subcellularLocation>
        <location evidence="2">Secreted</location>
    </subcellularLocation>
</comment>
<feature type="domain" description="Crinkler effector protein N-terminal" evidence="5">
    <location>
        <begin position="17"/>
        <end position="96"/>
    </location>
</feature>
<evidence type="ECO:0000313" key="6">
    <source>
        <dbReference type="EMBL" id="KAF9957539.1"/>
    </source>
</evidence>
<feature type="compositionally biased region" description="Low complexity" evidence="4">
    <location>
        <begin position="222"/>
        <end position="241"/>
    </location>
</feature>
<name>A0A9P6J1S9_9FUNG</name>
<accession>A0A9P6J1S9</accession>
<dbReference type="Proteomes" id="UP000749646">
    <property type="component" value="Unassembled WGS sequence"/>
</dbReference>
<feature type="region of interest" description="Disordered" evidence="4">
    <location>
        <begin position="212"/>
        <end position="256"/>
    </location>
</feature>
<evidence type="ECO:0000259" key="5">
    <source>
        <dbReference type="Pfam" id="PF20147"/>
    </source>
</evidence>
<keyword evidence="3" id="KW-0964">Secreted</keyword>
<proteinExistence type="predicted"/>
<protein>
    <recommendedName>
        <fullName evidence="5">Crinkler effector protein N-terminal domain-containing protein</fullName>
    </recommendedName>
</protein>